<evidence type="ECO:0000256" key="1">
    <source>
        <dbReference type="SAM" id="MobiDB-lite"/>
    </source>
</evidence>
<comment type="caution">
    <text evidence="2">The sequence shown here is derived from an EMBL/GenBank/DDBJ whole genome shotgun (WGS) entry which is preliminary data.</text>
</comment>
<protein>
    <submittedName>
        <fullName evidence="2">Uncharacterized protein</fullName>
    </submittedName>
</protein>
<gene>
    <name evidence="2" type="ORF">ACEZDB_32190</name>
</gene>
<dbReference type="EMBL" id="JBHEZY010000018">
    <property type="protein sequence ID" value="MFC1435310.1"/>
    <property type="molecule type" value="Genomic_DNA"/>
</dbReference>
<sequence>MSTDRTAALRARSQEQQSLAAGRHVPVRPTARPADLVITSDMIPAPVEVQATGQLTAEEVDALGTCERAVENLGTATWLAGKALQTIRDGKLYRQTHRAFEDYITERWEISERAAYLMIEEWALAERLNQALGKPATASHTRALLPVVARFGTDGLDAATGLYEELRDRAQTEGVRVTATLTSQVVKAVLKSASKQTEATELRAAARQLMEADSLPLAIGKEPASAPANPVRADDATRPPSEQPVPSPRATGLQDAVQTVAAIPATPSELSVAPPMNADRPTVAAPPPGIVSAPVPGLQNFAGSHGMVTASVYASPGVTALAAAPHGLVPPRAVDVLEDVLQRVQDIRRILGTEVKAPSTPEEADQFCRLVDQIVQRLRLAADGAPPCQAPDHPDRRSRS</sequence>
<name>A0ABV6XAL1_9ACTN</name>
<evidence type="ECO:0000313" key="3">
    <source>
        <dbReference type="Proteomes" id="UP001592530"/>
    </source>
</evidence>
<evidence type="ECO:0000313" key="2">
    <source>
        <dbReference type="EMBL" id="MFC1435310.1"/>
    </source>
</evidence>
<organism evidence="2 3">
    <name type="scientific">Streptacidiphilus alkalitolerans</name>
    <dbReference type="NCBI Taxonomy" id="3342712"/>
    <lineage>
        <taxon>Bacteria</taxon>
        <taxon>Bacillati</taxon>
        <taxon>Actinomycetota</taxon>
        <taxon>Actinomycetes</taxon>
        <taxon>Kitasatosporales</taxon>
        <taxon>Streptomycetaceae</taxon>
        <taxon>Streptacidiphilus</taxon>
    </lineage>
</organism>
<reference evidence="2 3" key="1">
    <citation type="submission" date="2024-09" db="EMBL/GenBank/DDBJ databases">
        <authorList>
            <person name="Lee S.D."/>
        </authorList>
    </citation>
    <scope>NUCLEOTIDE SEQUENCE [LARGE SCALE GENOMIC DNA]</scope>
    <source>
        <strain evidence="2 3">N1-3</strain>
    </source>
</reference>
<dbReference type="Proteomes" id="UP001592530">
    <property type="component" value="Unassembled WGS sequence"/>
</dbReference>
<feature type="region of interest" description="Disordered" evidence="1">
    <location>
        <begin position="220"/>
        <end position="252"/>
    </location>
</feature>
<proteinExistence type="predicted"/>
<dbReference type="RefSeq" id="WP_380558233.1">
    <property type="nucleotide sequence ID" value="NZ_JBHEZY010000018.1"/>
</dbReference>
<accession>A0ABV6XAL1</accession>